<evidence type="ECO:0000256" key="1">
    <source>
        <dbReference type="SAM" id="SignalP"/>
    </source>
</evidence>
<feature type="signal peptide" evidence="1">
    <location>
        <begin position="1"/>
        <end position="21"/>
    </location>
</feature>
<keyword evidence="1" id="KW-0732">Signal</keyword>
<dbReference type="SUPFAM" id="SSF51126">
    <property type="entry name" value="Pectin lyase-like"/>
    <property type="match status" value="1"/>
</dbReference>
<dbReference type="EMBL" id="CP001013">
    <property type="protein sequence ID" value="ACB33647.1"/>
    <property type="molecule type" value="Genomic_DNA"/>
</dbReference>
<organism evidence="2 3">
    <name type="scientific">Leptothrix cholodnii (strain ATCC 51168 / LMG 8142 / SP-6)</name>
    <name type="common">Leptothrix discophora (strain SP-6)</name>
    <dbReference type="NCBI Taxonomy" id="395495"/>
    <lineage>
        <taxon>Bacteria</taxon>
        <taxon>Pseudomonadati</taxon>
        <taxon>Pseudomonadota</taxon>
        <taxon>Betaproteobacteria</taxon>
        <taxon>Burkholderiales</taxon>
        <taxon>Sphaerotilaceae</taxon>
        <taxon>Leptothrix</taxon>
    </lineage>
</organism>
<dbReference type="KEGG" id="lch:Lcho_1379"/>
<keyword evidence="3" id="KW-1185">Reference proteome</keyword>
<dbReference type="Gene3D" id="2.160.20.10">
    <property type="entry name" value="Single-stranded right-handed beta-helix, Pectin lyase-like"/>
    <property type="match status" value="1"/>
</dbReference>
<dbReference type="Proteomes" id="UP000001693">
    <property type="component" value="Chromosome"/>
</dbReference>
<name>B1Y720_LEPCP</name>
<proteinExistence type="predicted"/>
<protein>
    <recommendedName>
        <fullName evidence="4">Right handed beta helix domain-containing protein</fullName>
    </recommendedName>
</protein>
<dbReference type="InterPro" id="IPR012334">
    <property type="entry name" value="Pectin_lyas_fold"/>
</dbReference>
<gene>
    <name evidence="2" type="ordered locus">Lcho_1379</name>
</gene>
<dbReference type="InterPro" id="IPR011050">
    <property type="entry name" value="Pectin_lyase_fold/virulence"/>
</dbReference>
<evidence type="ECO:0000313" key="3">
    <source>
        <dbReference type="Proteomes" id="UP000001693"/>
    </source>
</evidence>
<dbReference type="eggNOG" id="ENOG5033MNM">
    <property type="taxonomic scope" value="Bacteria"/>
</dbReference>
<evidence type="ECO:0000313" key="2">
    <source>
        <dbReference type="EMBL" id="ACB33647.1"/>
    </source>
</evidence>
<reference evidence="2 3" key="1">
    <citation type="submission" date="2008-03" db="EMBL/GenBank/DDBJ databases">
        <title>Complete sequence of Leptothrix cholodnii SP-6.</title>
        <authorList>
            <consortium name="US DOE Joint Genome Institute"/>
            <person name="Copeland A."/>
            <person name="Lucas S."/>
            <person name="Lapidus A."/>
            <person name="Glavina del Rio T."/>
            <person name="Dalin E."/>
            <person name="Tice H."/>
            <person name="Bruce D."/>
            <person name="Goodwin L."/>
            <person name="Pitluck S."/>
            <person name="Chertkov O."/>
            <person name="Brettin T."/>
            <person name="Detter J.C."/>
            <person name="Han C."/>
            <person name="Kuske C.R."/>
            <person name="Schmutz J."/>
            <person name="Larimer F."/>
            <person name="Land M."/>
            <person name="Hauser L."/>
            <person name="Kyrpides N."/>
            <person name="Lykidis A."/>
            <person name="Emerson D."/>
            <person name="Richardson P."/>
        </authorList>
    </citation>
    <scope>NUCLEOTIDE SEQUENCE [LARGE SCALE GENOMIC DNA]</scope>
    <source>
        <strain evidence="3">ATCC 51168 / LMG 8142 / SP-6</strain>
    </source>
</reference>
<feature type="chain" id="PRO_5002773085" description="Right handed beta helix domain-containing protein" evidence="1">
    <location>
        <begin position="22"/>
        <end position="443"/>
    </location>
</feature>
<dbReference type="AlphaFoldDB" id="B1Y720"/>
<accession>B1Y720</accession>
<dbReference type="HOGENOM" id="CLU_617908_0_0_4"/>
<evidence type="ECO:0008006" key="4">
    <source>
        <dbReference type="Google" id="ProtNLM"/>
    </source>
</evidence>
<sequence length="443" mass="46226" precursor="true">MKIFTQLLALVILFAAQSAIAKNNYVRAGATGANNGSDWTNAYASLPATLVRGDTYYIADGSYAGRTFSTPVSGTTPIIIKKATLADHGIATGWSDSYGDGQAAFTSGLVFTSSYWTLDGQTGGGAVNSWVQNFGFKITETRDGNAVIKIGQGVTANNITIRHVDLQGKGSVSNLGGSASNDGLAIYGASDVTLSHFRMVGIGRCPFFVSPRNLVVEHGWVQSYFGSAAVHSEVASIWGFAGAVGDVTFRHNLFTDIQSTGGIMWDNSSNNSARLNVYGNVFYKPAGASWGRANGVVGGWTGGGGEQFRNASVYNNSFINVDQESLSTLPNVYSGNVAHNNIFYNSSSPNFAKFGAHNHNHFINSGGNHSEANGTSAASGDPFVNVAGLDFRLKAATAAGLTLAAPFNVDALGKTRGADGTSDRGAFEFGGASLSAPANLQVQ</sequence>
<dbReference type="RefSeq" id="WP_012346409.1">
    <property type="nucleotide sequence ID" value="NC_010524.1"/>
</dbReference>
<dbReference type="OrthoDB" id="9147581at2"/>